<accession>A0A8H6VUT0</accession>
<keyword evidence="2" id="KW-1185">Reference proteome</keyword>
<evidence type="ECO:0000313" key="2">
    <source>
        <dbReference type="Proteomes" id="UP000636479"/>
    </source>
</evidence>
<dbReference type="AlphaFoldDB" id="A0A8H6VUT0"/>
<sequence length="179" mass="19806">MFSQNKPRLYIVYYRRGTPGTYHVALVHAPKRPAAWDPAPDPDPEHKSVGDCVQYHITNLPSPDEPTGERWRYETPAVFLRTERVVAALLLGKPADRGRAALAASLRGVPVVQGDRNFRCKNWVWLAIDKLVADGILGPLPGSGQQLFQVGLDLANSVVQASSWDKPLPMCDVDGNRIQ</sequence>
<organism evidence="1 2">
    <name type="scientific">Mycena indigotica</name>
    <dbReference type="NCBI Taxonomy" id="2126181"/>
    <lineage>
        <taxon>Eukaryota</taxon>
        <taxon>Fungi</taxon>
        <taxon>Dikarya</taxon>
        <taxon>Basidiomycota</taxon>
        <taxon>Agaricomycotina</taxon>
        <taxon>Agaricomycetes</taxon>
        <taxon>Agaricomycetidae</taxon>
        <taxon>Agaricales</taxon>
        <taxon>Marasmiineae</taxon>
        <taxon>Mycenaceae</taxon>
        <taxon>Mycena</taxon>
    </lineage>
</organism>
<protein>
    <submittedName>
        <fullName evidence="1">NADH dehydrogenase</fullName>
    </submittedName>
</protein>
<name>A0A8H6VUT0_9AGAR</name>
<dbReference type="InterPro" id="IPR054208">
    <property type="entry name" value="DUF6914"/>
</dbReference>
<evidence type="ECO:0000313" key="1">
    <source>
        <dbReference type="EMBL" id="KAF7292741.1"/>
    </source>
</evidence>
<dbReference type="OrthoDB" id="2679825at2759"/>
<comment type="caution">
    <text evidence="1">The sequence shown here is derived from an EMBL/GenBank/DDBJ whole genome shotgun (WGS) entry which is preliminary data.</text>
</comment>
<dbReference type="GeneID" id="59350759"/>
<proteinExistence type="predicted"/>
<reference evidence="1" key="1">
    <citation type="submission" date="2020-05" db="EMBL/GenBank/DDBJ databases">
        <title>Mycena genomes resolve the evolution of fungal bioluminescence.</title>
        <authorList>
            <person name="Tsai I.J."/>
        </authorList>
    </citation>
    <scope>NUCLEOTIDE SEQUENCE</scope>
    <source>
        <strain evidence="1">171206Taipei</strain>
    </source>
</reference>
<dbReference type="RefSeq" id="XP_037215169.1">
    <property type="nucleotide sequence ID" value="XM_037368243.1"/>
</dbReference>
<dbReference type="Pfam" id="PF21858">
    <property type="entry name" value="DUF6914"/>
    <property type="match status" value="1"/>
</dbReference>
<dbReference type="EMBL" id="JACAZF010000011">
    <property type="protein sequence ID" value="KAF7292741.1"/>
    <property type="molecule type" value="Genomic_DNA"/>
</dbReference>
<dbReference type="Proteomes" id="UP000636479">
    <property type="component" value="Unassembled WGS sequence"/>
</dbReference>
<gene>
    <name evidence="1" type="ORF">MIND_01172400</name>
</gene>